<dbReference type="Proteomes" id="UP001339911">
    <property type="component" value="Unassembled WGS sequence"/>
</dbReference>
<dbReference type="RefSeq" id="WP_331211974.1">
    <property type="nucleotide sequence ID" value="NZ_JAZGQL010000042.1"/>
</dbReference>
<reference evidence="2 3" key="1">
    <citation type="submission" date="2024-01" db="EMBL/GenBank/DDBJ databases">
        <title>Genome insights into Plantactinospora veratri sp. nov.</title>
        <authorList>
            <person name="Wang L."/>
        </authorList>
    </citation>
    <scope>NUCLEOTIDE SEQUENCE [LARGE SCALE GENOMIC DNA]</scope>
    <source>
        <strain evidence="2 3">NEAU-FHS4</strain>
    </source>
</reference>
<feature type="domain" description="Integrase catalytic" evidence="1">
    <location>
        <begin position="1"/>
        <end position="144"/>
    </location>
</feature>
<comment type="caution">
    <text evidence="2">The sequence shown here is derived from an EMBL/GenBank/DDBJ whole genome shotgun (WGS) entry which is preliminary data.</text>
</comment>
<dbReference type="EMBL" id="JAZGQL010000042">
    <property type="protein sequence ID" value="MEE6312096.1"/>
    <property type="molecule type" value="Genomic_DNA"/>
</dbReference>
<dbReference type="PROSITE" id="PS50994">
    <property type="entry name" value="INTEGRASE"/>
    <property type="match status" value="1"/>
</dbReference>
<sequence>MTGIYVLFLMEVATRRVHLLDATANRTGEWVAQQARNLMLDLGERANRFRFLIRDRDAKYTAMFDTALRAGGIEVLRTPPQALRANAFAERWVRTVGRERVERLLIDNTRQLLAVLHEYLAHYNGHRPHQARRRRPPERDRLPAKAADLGAVRVRRRKVATG</sequence>
<organism evidence="2 3">
    <name type="scientific">Plantactinospora veratri</name>
    <dbReference type="NCBI Taxonomy" id="1436122"/>
    <lineage>
        <taxon>Bacteria</taxon>
        <taxon>Bacillati</taxon>
        <taxon>Actinomycetota</taxon>
        <taxon>Actinomycetes</taxon>
        <taxon>Micromonosporales</taxon>
        <taxon>Micromonosporaceae</taxon>
        <taxon>Plantactinospora</taxon>
    </lineage>
</organism>
<keyword evidence="3" id="KW-1185">Reference proteome</keyword>
<dbReference type="InterPro" id="IPR001584">
    <property type="entry name" value="Integrase_cat-core"/>
</dbReference>
<dbReference type="Gene3D" id="3.30.420.10">
    <property type="entry name" value="Ribonuclease H-like superfamily/Ribonuclease H"/>
    <property type="match status" value="1"/>
</dbReference>
<dbReference type="InterPro" id="IPR036397">
    <property type="entry name" value="RNaseH_sf"/>
</dbReference>
<evidence type="ECO:0000259" key="1">
    <source>
        <dbReference type="PROSITE" id="PS50994"/>
    </source>
</evidence>
<gene>
    <name evidence="2" type="ORF">V1634_35345</name>
</gene>
<dbReference type="InterPro" id="IPR012337">
    <property type="entry name" value="RNaseH-like_sf"/>
</dbReference>
<proteinExistence type="predicted"/>
<accession>A0ABU7SQ57</accession>
<name>A0ABU7SQ57_9ACTN</name>
<protein>
    <submittedName>
        <fullName evidence="2">Integrase core domain-containing protein</fullName>
    </submittedName>
</protein>
<dbReference type="Pfam" id="PF13683">
    <property type="entry name" value="rve_3"/>
    <property type="match status" value="1"/>
</dbReference>
<dbReference type="SUPFAM" id="SSF53098">
    <property type="entry name" value="Ribonuclease H-like"/>
    <property type="match status" value="1"/>
</dbReference>
<evidence type="ECO:0000313" key="2">
    <source>
        <dbReference type="EMBL" id="MEE6312096.1"/>
    </source>
</evidence>
<evidence type="ECO:0000313" key="3">
    <source>
        <dbReference type="Proteomes" id="UP001339911"/>
    </source>
</evidence>